<comment type="caution">
    <text evidence="2">The sequence shown here is derived from an EMBL/GenBank/DDBJ whole genome shotgun (WGS) entry which is preliminary data.</text>
</comment>
<accession>W4LDC1</accession>
<name>W4LDC1_ENTF1</name>
<dbReference type="CDD" id="cd07067">
    <property type="entry name" value="HP_PGM_like"/>
    <property type="match status" value="1"/>
</dbReference>
<dbReference type="EMBL" id="AZHW01000935">
    <property type="protein sequence ID" value="ETW95286.1"/>
    <property type="molecule type" value="Genomic_DNA"/>
</dbReference>
<organism evidence="2 3">
    <name type="scientific">Entotheonella factor</name>
    <dbReference type="NCBI Taxonomy" id="1429438"/>
    <lineage>
        <taxon>Bacteria</taxon>
        <taxon>Pseudomonadati</taxon>
        <taxon>Nitrospinota/Tectimicrobiota group</taxon>
        <taxon>Candidatus Tectimicrobiota</taxon>
        <taxon>Candidatus Entotheonellia</taxon>
        <taxon>Candidatus Entotheonellales</taxon>
        <taxon>Candidatus Entotheonellaceae</taxon>
        <taxon>Candidatus Entotheonella</taxon>
    </lineage>
</organism>
<dbReference type="Pfam" id="PF00300">
    <property type="entry name" value="His_Phos_1"/>
    <property type="match status" value="1"/>
</dbReference>
<dbReference type="PATRIC" id="fig|1429438.4.peg.5939"/>
<reference evidence="2 3" key="1">
    <citation type="journal article" date="2014" name="Nature">
        <title>An environmental bacterial taxon with a large and distinct metabolic repertoire.</title>
        <authorList>
            <person name="Wilson M.C."/>
            <person name="Mori T."/>
            <person name="Ruckert C."/>
            <person name="Uria A.R."/>
            <person name="Helf M.J."/>
            <person name="Takada K."/>
            <person name="Gernert C."/>
            <person name="Steffens U.A."/>
            <person name="Heycke N."/>
            <person name="Schmitt S."/>
            <person name="Rinke C."/>
            <person name="Helfrich E.J."/>
            <person name="Brachmann A.O."/>
            <person name="Gurgui C."/>
            <person name="Wakimoto T."/>
            <person name="Kracht M."/>
            <person name="Crusemann M."/>
            <person name="Hentschel U."/>
            <person name="Abe I."/>
            <person name="Matsunaga S."/>
            <person name="Kalinowski J."/>
            <person name="Takeyama H."/>
            <person name="Piel J."/>
        </authorList>
    </citation>
    <scope>NUCLEOTIDE SEQUENCE [LARGE SCALE GENOMIC DNA]</scope>
    <source>
        <strain evidence="3">TSY1</strain>
    </source>
</reference>
<gene>
    <name evidence="2" type="ORF">ETSY1_31260</name>
</gene>
<dbReference type="InterPro" id="IPR013078">
    <property type="entry name" value="His_Pase_superF_clade-1"/>
</dbReference>
<evidence type="ECO:0000313" key="2">
    <source>
        <dbReference type="EMBL" id="ETW95286.1"/>
    </source>
</evidence>
<dbReference type="PANTHER" id="PTHR47623">
    <property type="entry name" value="OS09G0287300 PROTEIN"/>
    <property type="match status" value="1"/>
</dbReference>
<dbReference type="HOGENOM" id="CLU_084603_2_2_7"/>
<proteinExistence type="predicted"/>
<dbReference type="AlphaFoldDB" id="W4LDC1"/>
<dbReference type="Gene3D" id="3.40.50.1240">
    <property type="entry name" value="Phosphoglycerate mutase-like"/>
    <property type="match status" value="1"/>
</dbReference>
<dbReference type="SUPFAM" id="SSF53254">
    <property type="entry name" value="Phosphoglycerate mutase-like"/>
    <property type="match status" value="1"/>
</dbReference>
<evidence type="ECO:0000313" key="3">
    <source>
        <dbReference type="Proteomes" id="UP000019141"/>
    </source>
</evidence>
<evidence type="ECO:0008006" key="4">
    <source>
        <dbReference type="Google" id="ProtNLM"/>
    </source>
</evidence>
<protein>
    <recommendedName>
        <fullName evidence="4">Phosphohistidine phosphatase</fullName>
    </recommendedName>
</protein>
<evidence type="ECO:0000256" key="1">
    <source>
        <dbReference type="PIRSR" id="PIRSR613078-2"/>
    </source>
</evidence>
<feature type="binding site" evidence="1">
    <location>
        <position position="58"/>
    </location>
    <ligand>
        <name>substrate</name>
    </ligand>
</feature>
<keyword evidence="3" id="KW-1185">Reference proteome</keyword>
<dbReference type="InterPro" id="IPR029033">
    <property type="entry name" value="His_PPase_superfam"/>
</dbReference>
<dbReference type="PANTHER" id="PTHR47623:SF1">
    <property type="entry name" value="OS09G0287300 PROTEIN"/>
    <property type="match status" value="1"/>
</dbReference>
<sequence>MKTLLVFRHAKSSWKDDALDDHDRPLSKRGNKTAPLMGEWIAKQHAVPDLILSSTAKRAKSTAKKTAKAMGYQGDIHYDPRLYLASPKAYLKALRHYAHAHPSVMVVGHNPGLEDLVQHLTGADPALPTAALAEIVLDIESWQELTSNTRGQLRHLWLPRAVLA</sequence>
<dbReference type="Proteomes" id="UP000019141">
    <property type="component" value="Unassembled WGS sequence"/>
</dbReference>